<dbReference type="Proteomes" id="UP001176940">
    <property type="component" value="Unassembled WGS sequence"/>
</dbReference>
<evidence type="ECO:0000256" key="1">
    <source>
        <dbReference type="ARBA" id="ARBA00004479"/>
    </source>
</evidence>
<evidence type="ECO:0000313" key="12">
    <source>
        <dbReference type="Proteomes" id="UP001176940"/>
    </source>
</evidence>
<dbReference type="InterPro" id="IPR000920">
    <property type="entry name" value="Myelin_P0-rel"/>
</dbReference>
<keyword evidence="4 9" id="KW-1133">Transmembrane helix</keyword>
<keyword evidence="7" id="KW-0325">Glycoprotein</keyword>
<dbReference type="InterPro" id="IPR036179">
    <property type="entry name" value="Ig-like_dom_sf"/>
</dbReference>
<dbReference type="SUPFAM" id="SSF48726">
    <property type="entry name" value="Immunoglobulin"/>
    <property type="match status" value="1"/>
</dbReference>
<feature type="transmembrane region" description="Helical" evidence="9">
    <location>
        <begin position="162"/>
        <end position="182"/>
    </location>
</feature>
<accession>A0ABN9L0U2</accession>
<dbReference type="InterPro" id="IPR013106">
    <property type="entry name" value="Ig_V-set"/>
</dbReference>
<dbReference type="SMART" id="SM00406">
    <property type="entry name" value="IGv"/>
    <property type="match status" value="1"/>
</dbReference>
<dbReference type="SMART" id="SM00409">
    <property type="entry name" value="IG"/>
    <property type="match status" value="1"/>
</dbReference>
<keyword evidence="8" id="KW-0393">Immunoglobulin domain</keyword>
<sequence length="255" mass="28326">MHPVPLLCGAFTASVGFISVEGIDIRMDREVYGVLGESAKLWCGFSSRDVTSEFITVDWSYRPRDGGPTVTVVSDLYNVTAVKILHYQSKPYPTSIGPFKDRITWEGDIGRGDASIMLEDLKLTDNGTFSCVVRNPPDVHGNMPQMKLTVTLESVSFKFTTAILLSSLVFIPSALVSIILLIRMKKAIKRDRIRGQKMKKSPIEASQDCMYDENSTAPLHRSSSLEKRPGCLMRFCQRCVDDDDGDYGGDTRGLL</sequence>
<feature type="domain" description="Ig-like" evidence="10">
    <location>
        <begin position="36"/>
        <end position="149"/>
    </location>
</feature>
<gene>
    <name evidence="11" type="ORF">RIMI_LOCUS4221830</name>
</gene>
<dbReference type="InterPro" id="IPR003599">
    <property type="entry name" value="Ig_sub"/>
</dbReference>
<dbReference type="Pfam" id="PF07686">
    <property type="entry name" value="V-set"/>
    <property type="match status" value="1"/>
</dbReference>
<keyword evidence="6" id="KW-1015">Disulfide bond</keyword>
<evidence type="ECO:0000256" key="3">
    <source>
        <dbReference type="ARBA" id="ARBA00022729"/>
    </source>
</evidence>
<evidence type="ECO:0000256" key="7">
    <source>
        <dbReference type="ARBA" id="ARBA00023180"/>
    </source>
</evidence>
<dbReference type="InterPro" id="IPR013783">
    <property type="entry name" value="Ig-like_fold"/>
</dbReference>
<evidence type="ECO:0000313" key="11">
    <source>
        <dbReference type="EMBL" id="CAJ0930444.1"/>
    </source>
</evidence>
<organism evidence="11 12">
    <name type="scientific">Ranitomeya imitator</name>
    <name type="common">mimic poison frog</name>
    <dbReference type="NCBI Taxonomy" id="111125"/>
    <lineage>
        <taxon>Eukaryota</taxon>
        <taxon>Metazoa</taxon>
        <taxon>Chordata</taxon>
        <taxon>Craniata</taxon>
        <taxon>Vertebrata</taxon>
        <taxon>Euteleostomi</taxon>
        <taxon>Amphibia</taxon>
        <taxon>Batrachia</taxon>
        <taxon>Anura</taxon>
        <taxon>Neobatrachia</taxon>
        <taxon>Hyloidea</taxon>
        <taxon>Dendrobatidae</taxon>
        <taxon>Dendrobatinae</taxon>
        <taxon>Ranitomeya</taxon>
    </lineage>
</organism>
<proteinExistence type="predicted"/>
<keyword evidence="12" id="KW-1185">Reference proteome</keyword>
<name>A0ABN9L0U2_9NEOB</name>
<dbReference type="PROSITE" id="PS50835">
    <property type="entry name" value="IG_LIKE"/>
    <property type="match status" value="1"/>
</dbReference>
<keyword evidence="5 9" id="KW-0472">Membrane</keyword>
<dbReference type="PANTHER" id="PTHR13869:SF20">
    <property type="entry name" value="MYELIN PROTEIN ZERO-LIKE PROTEIN 3"/>
    <property type="match status" value="1"/>
</dbReference>
<evidence type="ECO:0000256" key="5">
    <source>
        <dbReference type="ARBA" id="ARBA00023136"/>
    </source>
</evidence>
<evidence type="ECO:0000259" key="10">
    <source>
        <dbReference type="PROSITE" id="PS50835"/>
    </source>
</evidence>
<dbReference type="EMBL" id="CAUEEQ010006668">
    <property type="protein sequence ID" value="CAJ0930444.1"/>
    <property type="molecule type" value="Genomic_DNA"/>
</dbReference>
<evidence type="ECO:0000256" key="8">
    <source>
        <dbReference type="ARBA" id="ARBA00023319"/>
    </source>
</evidence>
<comment type="subcellular location">
    <subcellularLocation>
        <location evidence="1">Membrane</location>
        <topology evidence="1">Single-pass type I membrane protein</topology>
    </subcellularLocation>
</comment>
<evidence type="ECO:0000256" key="6">
    <source>
        <dbReference type="ARBA" id="ARBA00023157"/>
    </source>
</evidence>
<dbReference type="Gene3D" id="2.60.40.10">
    <property type="entry name" value="Immunoglobulins"/>
    <property type="match status" value="1"/>
</dbReference>
<evidence type="ECO:0000256" key="9">
    <source>
        <dbReference type="SAM" id="Phobius"/>
    </source>
</evidence>
<reference evidence="11" key="1">
    <citation type="submission" date="2023-07" db="EMBL/GenBank/DDBJ databases">
        <authorList>
            <person name="Stuckert A."/>
        </authorList>
    </citation>
    <scope>NUCLEOTIDE SEQUENCE</scope>
</reference>
<keyword evidence="3" id="KW-0732">Signal</keyword>
<protein>
    <recommendedName>
        <fullName evidence="10">Ig-like domain-containing protein</fullName>
    </recommendedName>
</protein>
<keyword evidence="2 9" id="KW-0812">Transmembrane</keyword>
<dbReference type="InterPro" id="IPR007110">
    <property type="entry name" value="Ig-like_dom"/>
</dbReference>
<comment type="caution">
    <text evidence="11">The sequence shown here is derived from an EMBL/GenBank/DDBJ whole genome shotgun (WGS) entry which is preliminary data.</text>
</comment>
<evidence type="ECO:0000256" key="4">
    <source>
        <dbReference type="ARBA" id="ARBA00022989"/>
    </source>
</evidence>
<dbReference type="PANTHER" id="PTHR13869">
    <property type="entry name" value="MYELIN P0 RELATED"/>
    <property type="match status" value="1"/>
</dbReference>
<evidence type="ECO:0000256" key="2">
    <source>
        <dbReference type="ARBA" id="ARBA00022692"/>
    </source>
</evidence>